<feature type="domain" description="BON" evidence="2">
    <location>
        <begin position="206"/>
        <end position="274"/>
    </location>
</feature>
<feature type="compositionally biased region" description="Basic and acidic residues" evidence="1">
    <location>
        <begin position="47"/>
        <end position="58"/>
    </location>
</feature>
<dbReference type="PROSITE" id="PS50914">
    <property type="entry name" value="BON"/>
    <property type="match status" value="1"/>
</dbReference>
<comment type="caution">
    <text evidence="3">The sequence shown here is derived from an EMBL/GenBank/DDBJ whole genome shotgun (WGS) entry which is preliminary data.</text>
</comment>
<organism evidence="3 4">
    <name type="scientific">Xaviernesmea rhizosphaerae</name>
    <dbReference type="NCBI Taxonomy" id="1672749"/>
    <lineage>
        <taxon>Bacteria</taxon>
        <taxon>Pseudomonadati</taxon>
        <taxon>Pseudomonadota</taxon>
        <taxon>Alphaproteobacteria</taxon>
        <taxon>Hyphomicrobiales</taxon>
        <taxon>Rhizobiaceae</taxon>
        <taxon>Rhizobium/Agrobacterium group</taxon>
        <taxon>Xaviernesmea</taxon>
    </lineage>
</organism>
<dbReference type="InterPro" id="IPR014004">
    <property type="entry name" value="Transpt-assoc_nodulatn_dom_bac"/>
</dbReference>
<dbReference type="SMART" id="SM00749">
    <property type="entry name" value="BON"/>
    <property type="match status" value="1"/>
</dbReference>
<evidence type="ECO:0000256" key="1">
    <source>
        <dbReference type="SAM" id="MobiDB-lite"/>
    </source>
</evidence>
<feature type="compositionally biased region" description="Basic and acidic residues" evidence="1">
    <location>
        <begin position="148"/>
        <end position="175"/>
    </location>
</feature>
<feature type="compositionally biased region" description="Basic and acidic residues" evidence="1">
    <location>
        <begin position="9"/>
        <end position="20"/>
    </location>
</feature>
<dbReference type="InterPro" id="IPR047800">
    <property type="entry name" value="SWFGD_dom"/>
</dbReference>
<feature type="compositionally biased region" description="Basic and acidic residues" evidence="1">
    <location>
        <begin position="124"/>
        <end position="138"/>
    </location>
</feature>
<feature type="region of interest" description="Disordered" evidence="1">
    <location>
        <begin position="274"/>
        <end position="310"/>
    </location>
</feature>
<dbReference type="Proteomes" id="UP000186143">
    <property type="component" value="Unassembled WGS sequence"/>
</dbReference>
<dbReference type="Pfam" id="PF04972">
    <property type="entry name" value="BON"/>
    <property type="match status" value="1"/>
</dbReference>
<dbReference type="InterPro" id="IPR007055">
    <property type="entry name" value="BON_dom"/>
</dbReference>
<feature type="region of interest" description="Disordered" evidence="1">
    <location>
        <begin position="1"/>
        <end position="210"/>
    </location>
</feature>
<proteinExistence type="predicted"/>
<protein>
    <recommendedName>
        <fullName evidence="2">BON domain-containing protein</fullName>
    </recommendedName>
</protein>
<gene>
    <name evidence="3" type="ORF">BJF92_05760</name>
</gene>
<evidence type="ECO:0000259" key="2">
    <source>
        <dbReference type="PROSITE" id="PS50914"/>
    </source>
</evidence>
<name>A0A1Q9AF97_9HYPH</name>
<dbReference type="InterPro" id="IPR051686">
    <property type="entry name" value="Lipoprotein_DolP"/>
</dbReference>
<feature type="compositionally biased region" description="Basic and acidic residues" evidence="1">
    <location>
        <begin position="185"/>
        <end position="196"/>
    </location>
</feature>
<dbReference type="RefSeq" id="WP_075636301.1">
    <property type="nucleotide sequence ID" value="NZ_MKIO01000039.1"/>
</dbReference>
<evidence type="ECO:0000313" key="4">
    <source>
        <dbReference type="Proteomes" id="UP000186143"/>
    </source>
</evidence>
<feature type="compositionally biased region" description="Basic and acidic residues" evidence="1">
    <location>
        <begin position="29"/>
        <end position="39"/>
    </location>
</feature>
<feature type="compositionally biased region" description="Low complexity" evidence="1">
    <location>
        <begin position="102"/>
        <end position="112"/>
    </location>
</feature>
<accession>A0A1Q9AF97</accession>
<dbReference type="AlphaFoldDB" id="A0A1Q9AF97"/>
<evidence type="ECO:0000313" key="3">
    <source>
        <dbReference type="EMBL" id="OLP53655.1"/>
    </source>
</evidence>
<dbReference type="NCBIfam" id="NF033157">
    <property type="entry name" value="SWFGD_domain"/>
    <property type="match status" value="1"/>
</dbReference>
<dbReference type="EMBL" id="MKIO01000039">
    <property type="protein sequence ID" value="OLP53655.1"/>
    <property type="molecule type" value="Genomic_DNA"/>
</dbReference>
<dbReference type="STRING" id="1672749.BJF92_05760"/>
<dbReference type="PANTHER" id="PTHR34606">
    <property type="entry name" value="BON DOMAIN-CONTAINING PROTEIN"/>
    <property type="match status" value="1"/>
</dbReference>
<sequence>MANGNYTRNNDRFNDADRNRLSSQYGRESFGRDDDRRQGDYSAWGGAERDRSEDRYQSDRYQGGDRSTWRSDDMGYGDDGSFTGYRRDNRLSDDNSGYGRQGAPSRSSYGASYGSGGNYGADSGRGDYGRSSGRDDRWSAGGYGGNYGEDRSSWRGNDDSRSRGEKRGFMDRATDEVASWFGNEEAEHRRMMDQHRGKGPKGYTRSDDRIRDDLNDRLADDGRLDASDIEVTVSSGEVTLSGTVTSRQDKRYAEDLAEAISGVKHVQNNLRVKSSVDLSSDSSRSSTTNVAGSTTGTTGGTTGASARLNS</sequence>
<feature type="compositionally biased region" description="Low complexity" evidence="1">
    <location>
        <begin position="274"/>
        <end position="296"/>
    </location>
</feature>
<reference evidence="3 4" key="1">
    <citation type="submission" date="2016-09" db="EMBL/GenBank/DDBJ databases">
        <title>Rhizobium sp. nov., a novel species isolated from the rice rhizosphere.</title>
        <authorList>
            <person name="Zhao J."/>
            <person name="Zhang X."/>
        </authorList>
    </citation>
    <scope>NUCLEOTIDE SEQUENCE [LARGE SCALE GENOMIC DNA]</scope>
    <source>
        <strain evidence="3 4">MH17</strain>
    </source>
</reference>
<dbReference type="Gene3D" id="3.30.1340.30">
    <property type="match status" value="1"/>
</dbReference>
<dbReference type="PANTHER" id="PTHR34606:SF15">
    <property type="entry name" value="BON DOMAIN-CONTAINING PROTEIN"/>
    <property type="match status" value="1"/>
</dbReference>